<proteinExistence type="predicted"/>
<organism evidence="1">
    <name type="scientific">freshwater metagenome</name>
    <dbReference type="NCBI Taxonomy" id="449393"/>
    <lineage>
        <taxon>unclassified sequences</taxon>
        <taxon>metagenomes</taxon>
        <taxon>ecological metagenomes</taxon>
    </lineage>
</organism>
<dbReference type="AlphaFoldDB" id="A0A6J7HW70"/>
<sequence>MLFLYSWIGTLPGTRAARMDASAITRSPALSHSTMSRGLVTSGVEYSGCAWST</sequence>
<dbReference type="EMBL" id="CAFBMQ010000248">
    <property type="protein sequence ID" value="CAB4922573.1"/>
    <property type="molecule type" value="Genomic_DNA"/>
</dbReference>
<accession>A0A6J7HW70</accession>
<name>A0A6J7HW70_9ZZZZ</name>
<protein>
    <submittedName>
        <fullName evidence="1">Unannotated protein</fullName>
    </submittedName>
</protein>
<reference evidence="1" key="1">
    <citation type="submission" date="2020-05" db="EMBL/GenBank/DDBJ databases">
        <authorList>
            <person name="Chiriac C."/>
            <person name="Salcher M."/>
            <person name="Ghai R."/>
            <person name="Kavagutti S V."/>
        </authorList>
    </citation>
    <scope>NUCLEOTIDE SEQUENCE</scope>
</reference>
<gene>
    <name evidence="1" type="ORF">UFOPK3609_01476</name>
</gene>
<evidence type="ECO:0000313" key="1">
    <source>
        <dbReference type="EMBL" id="CAB4922573.1"/>
    </source>
</evidence>